<comment type="caution">
    <text evidence="8">The sequence shown here is derived from an EMBL/GenBank/DDBJ whole genome shotgun (WGS) entry which is preliminary data.</text>
</comment>
<proteinExistence type="inferred from homology"/>
<comment type="catalytic activity">
    <reaction evidence="7">
        <text>a peptidoglycan chain = a peptidoglycan chain with N-acetyl-1,6-anhydromuramyl-[peptide] at the reducing end + a peptidoglycan chain with N-acetylglucosamine at the non-reducing end.</text>
        <dbReference type="EC" id="4.2.2.29"/>
    </reaction>
</comment>
<comment type="function">
    <text evidence="7">Functions as a peptidoglycan terminase that cleaves nascent peptidoglycan strands endolytically to terminate their elongation.</text>
</comment>
<dbReference type="HAMAP" id="MF_02065">
    <property type="entry name" value="MltG"/>
    <property type="match status" value="1"/>
</dbReference>
<evidence type="ECO:0000256" key="5">
    <source>
        <dbReference type="ARBA" id="ARBA00023239"/>
    </source>
</evidence>
<dbReference type="CDD" id="cd08010">
    <property type="entry name" value="MltG_like"/>
    <property type="match status" value="1"/>
</dbReference>
<feature type="transmembrane region" description="Helical" evidence="7">
    <location>
        <begin position="31"/>
        <end position="50"/>
    </location>
</feature>
<accession>A0ABT9Y9V5</accession>
<dbReference type="NCBIfam" id="TIGR00247">
    <property type="entry name" value="endolytic transglycosylase MltG"/>
    <property type="match status" value="1"/>
</dbReference>
<dbReference type="Gene3D" id="3.30.160.60">
    <property type="entry name" value="Classic Zinc Finger"/>
    <property type="match status" value="1"/>
</dbReference>
<evidence type="ECO:0000256" key="3">
    <source>
        <dbReference type="ARBA" id="ARBA00022989"/>
    </source>
</evidence>
<dbReference type="InterPro" id="IPR003770">
    <property type="entry name" value="MLTG-like"/>
</dbReference>
<feature type="site" description="Important for catalytic activity" evidence="7">
    <location>
        <position position="242"/>
    </location>
</feature>
<reference evidence="8 9" key="1">
    <citation type="submission" date="2023-07" db="EMBL/GenBank/DDBJ databases">
        <title>Genomic Encyclopedia of Type Strains, Phase IV (KMG-IV): sequencing the most valuable type-strain genomes for metagenomic binning, comparative biology and taxonomic classification.</title>
        <authorList>
            <person name="Goeker M."/>
        </authorList>
    </citation>
    <scope>NUCLEOTIDE SEQUENCE [LARGE SCALE GENOMIC DNA]</scope>
    <source>
        <strain evidence="8 9">DSM 16980</strain>
    </source>
</reference>
<comment type="similarity">
    <text evidence="7">Belongs to the transglycosylase MltG family.</text>
</comment>
<organism evidence="8 9">
    <name type="scientific">Pectinatus haikarae</name>
    <dbReference type="NCBI Taxonomy" id="349096"/>
    <lineage>
        <taxon>Bacteria</taxon>
        <taxon>Bacillati</taxon>
        <taxon>Bacillota</taxon>
        <taxon>Negativicutes</taxon>
        <taxon>Selenomonadales</taxon>
        <taxon>Selenomonadaceae</taxon>
        <taxon>Pectinatus</taxon>
    </lineage>
</organism>
<evidence type="ECO:0000256" key="7">
    <source>
        <dbReference type="HAMAP-Rule" id="MF_02065"/>
    </source>
</evidence>
<dbReference type="Proteomes" id="UP001239167">
    <property type="component" value="Unassembled WGS sequence"/>
</dbReference>
<dbReference type="EMBL" id="JAUSUE010000016">
    <property type="protein sequence ID" value="MDQ0204418.1"/>
    <property type="molecule type" value="Genomic_DNA"/>
</dbReference>
<name>A0ABT9Y9V5_9FIRM</name>
<dbReference type="Pfam" id="PF02618">
    <property type="entry name" value="YceG"/>
    <property type="match status" value="1"/>
</dbReference>
<keyword evidence="3 7" id="KW-1133">Transmembrane helix</keyword>
<dbReference type="PANTHER" id="PTHR30518:SF2">
    <property type="entry name" value="ENDOLYTIC MUREIN TRANSGLYCOSYLASE"/>
    <property type="match status" value="1"/>
</dbReference>
<keyword evidence="9" id="KW-1185">Reference proteome</keyword>
<evidence type="ECO:0000256" key="2">
    <source>
        <dbReference type="ARBA" id="ARBA00022692"/>
    </source>
</evidence>
<keyword evidence="5 7" id="KW-0456">Lyase</keyword>
<keyword evidence="2 7" id="KW-0812">Transmembrane</keyword>
<comment type="subcellular location">
    <subcellularLocation>
        <location evidence="7">Cell membrane</location>
        <topology evidence="7">Single-pass membrane protein</topology>
    </subcellularLocation>
</comment>
<evidence type="ECO:0000256" key="1">
    <source>
        <dbReference type="ARBA" id="ARBA00022475"/>
    </source>
</evidence>
<gene>
    <name evidence="7" type="primary">mltG</name>
    <name evidence="8" type="ORF">J2S01_002146</name>
</gene>
<evidence type="ECO:0000256" key="4">
    <source>
        <dbReference type="ARBA" id="ARBA00023136"/>
    </source>
</evidence>
<evidence type="ECO:0000313" key="9">
    <source>
        <dbReference type="Proteomes" id="UP001239167"/>
    </source>
</evidence>
<evidence type="ECO:0000313" key="8">
    <source>
        <dbReference type="EMBL" id="MDQ0204418.1"/>
    </source>
</evidence>
<dbReference type="PANTHER" id="PTHR30518">
    <property type="entry name" value="ENDOLYTIC MUREIN TRANSGLYCOSYLASE"/>
    <property type="match status" value="1"/>
</dbReference>
<evidence type="ECO:0000256" key="6">
    <source>
        <dbReference type="ARBA" id="ARBA00023316"/>
    </source>
</evidence>
<sequence length="354" mass="40714">MSDILQNIEKYGKKIFLYVKNDKIFSIPLKYVIGVFFLFMLTVLIGFHSITPADDQEQIVINVKPGMRTSQIAELLKDKNIIYHDVYFKILAQLKGLDKGMKVGEYVLHRGMSSTAVMDELIKGPQTVVIKVTVPEGYTVEQIADLLERKKITSKQDFLTLAKKYIPYEYMQNSDPNVKYKLEGYLFPDTYEFIEDTPAKKVIDAMTGEFDKKIDASLRERAKQMNLSMHELVVMASLVEAEAKFNEDRPLIAQVFFNRLKINMPLQSDTTIQYAMIERKENVSIKDTKIDSPYNTYIHYGLPPGAVDNPGIASVRAVLYPQMNDYLYFVADSEGHNHYSRTYQEHLINVNNIE</sequence>
<dbReference type="Gene3D" id="3.30.1490.480">
    <property type="entry name" value="Endolytic murein transglycosylase"/>
    <property type="match status" value="2"/>
</dbReference>
<dbReference type="EC" id="4.2.2.29" evidence="7"/>
<keyword evidence="1 7" id="KW-1003">Cell membrane</keyword>
<protein>
    <recommendedName>
        <fullName evidence="7">Endolytic murein transglycosylase</fullName>
        <ecNumber evidence="7">4.2.2.29</ecNumber>
    </recommendedName>
    <alternativeName>
        <fullName evidence="7">Peptidoglycan lytic transglycosylase</fullName>
    </alternativeName>
    <alternativeName>
        <fullName evidence="7">Peptidoglycan polymerization terminase</fullName>
    </alternativeName>
</protein>
<keyword evidence="4 7" id="KW-0472">Membrane</keyword>
<dbReference type="RefSeq" id="WP_307224732.1">
    <property type="nucleotide sequence ID" value="NZ_CP116940.1"/>
</dbReference>
<keyword evidence="6 7" id="KW-0961">Cell wall biogenesis/degradation</keyword>